<dbReference type="AlphaFoldDB" id="B3M5P5"/>
<dbReference type="GeneID" id="6493500"/>
<dbReference type="EMBL" id="CH902618">
    <property type="protein sequence ID" value="EDV40679.2"/>
    <property type="molecule type" value="Genomic_DNA"/>
</dbReference>
<feature type="compositionally biased region" description="Low complexity" evidence="7">
    <location>
        <begin position="194"/>
        <end position="208"/>
    </location>
</feature>
<dbReference type="Pfam" id="PF23187">
    <property type="entry name" value="UBX7_N"/>
    <property type="match status" value="1"/>
</dbReference>
<dbReference type="HOGENOM" id="CLU_406680_0_0_1"/>
<dbReference type="InterPro" id="IPR029071">
    <property type="entry name" value="Ubiquitin-like_domsf"/>
</dbReference>
<accession>B3M5P5</accession>
<feature type="compositionally biased region" description="Basic and acidic residues" evidence="7">
    <location>
        <begin position="215"/>
        <end position="230"/>
    </location>
</feature>
<feature type="region of interest" description="Disordered" evidence="7">
    <location>
        <begin position="610"/>
        <end position="725"/>
    </location>
</feature>
<feature type="compositionally biased region" description="Low complexity" evidence="7">
    <location>
        <begin position="631"/>
        <end position="640"/>
    </location>
</feature>
<dbReference type="KEGG" id="dan:6493500"/>
<comment type="subunit">
    <text evidence="3">Directly interacts with VCP. Interacts with UBQLN1. Forms a complex with VCP and UBQLN1.</text>
</comment>
<organism evidence="9 10">
    <name type="scientific">Drosophila ananassae</name>
    <name type="common">Fruit fly</name>
    <dbReference type="NCBI Taxonomy" id="7217"/>
    <lineage>
        <taxon>Eukaryota</taxon>
        <taxon>Metazoa</taxon>
        <taxon>Ecdysozoa</taxon>
        <taxon>Arthropoda</taxon>
        <taxon>Hexapoda</taxon>
        <taxon>Insecta</taxon>
        <taxon>Pterygota</taxon>
        <taxon>Neoptera</taxon>
        <taxon>Endopterygota</taxon>
        <taxon>Diptera</taxon>
        <taxon>Brachycera</taxon>
        <taxon>Muscomorpha</taxon>
        <taxon>Ephydroidea</taxon>
        <taxon>Drosophilidae</taxon>
        <taxon>Drosophila</taxon>
        <taxon>Sophophora</taxon>
    </lineage>
</organism>
<dbReference type="eggNOG" id="KOG2507">
    <property type="taxonomic scope" value="Eukaryota"/>
</dbReference>
<dbReference type="InParanoid" id="B3M5P5"/>
<gene>
    <name evidence="9" type="primary">Dana\GF10632</name>
    <name evidence="9" type="synonym">dana_GLEANR_10586</name>
    <name evidence="9" type="ORF">GF10632</name>
</gene>
<feature type="region of interest" description="Disordered" evidence="7">
    <location>
        <begin position="352"/>
        <end position="393"/>
    </location>
</feature>
<proteinExistence type="predicted"/>
<evidence type="ECO:0000313" key="9">
    <source>
        <dbReference type="EMBL" id="EDV40679.2"/>
    </source>
</evidence>
<sequence>MNWHTGNIAEAVAESKIKNAIFVVFIEGQDEMSSKLERFVDDIRVRSLLETPDFVAIKVQGNSSAYGQFMSLYRVVPIPSLFFIGKSGTPLEVATGVTASVEELVAKIDKVLILAGKKAAANLDPSTTTLPAEIASAARSFAGADDSTSLSNAPQSQQPTTDIQIPNQADNAASTSKSNTEEVDESPKQPGNTEEAASVSAASPAEAVASEDKDENPPEERRSEDSEANYRDANLATPSYVTAISSRSSVPAAESKAKSAAAEAAEKRAAAAAAVLAAEDAAATEESDQDGGIPPTPGPSVRNLATNALLPAVPLLSAAVPVAASLNTTATTSTTGSSEARMADVQQLLEEKRKERMEEERRREKENELRRRREGREALAQQQLAKEQELKNMQERIRRERQEELEARERIRAQIAADRAEQARRVTISPEPVHASPSTASVTPDSSISSVDEARLQIRLPEGIHRTKSFPAAEVLATVRVYVRNEMLAGSDGREFTLATNYPRREFQAEDEVKTLIELNLVPSAVVLVLTKDSSNRVVRSGGSLMTMLATVVWAMLTPAAKAFDYIHKMGLRPLSQKISSIISNIRWPGQQVEVMDAIQNPAARRNMDMFSLRPSQPPGYAYQEPHEASAPHSSMPAPSTTQGTGAEGKNVPQPQPGPGSTPQTQSTSQAHSTSQRQSEDFQQRPGGYQPPRYGGANIRRLQDTKKDDNDKDKATYNGNSTQQQ</sequence>
<dbReference type="GO" id="GO:0006986">
    <property type="term" value="P:response to unfolded protein"/>
    <property type="evidence" value="ECO:0007669"/>
    <property type="project" value="UniProtKB-KW"/>
</dbReference>
<feature type="region of interest" description="Disordered" evidence="7">
    <location>
        <begin position="144"/>
        <end position="235"/>
    </location>
</feature>
<dbReference type="SUPFAM" id="SSF54236">
    <property type="entry name" value="Ubiquitin-like"/>
    <property type="match status" value="1"/>
</dbReference>
<keyword evidence="2" id="KW-0834">Unfolded protein response</keyword>
<dbReference type="SMR" id="B3M5P5"/>
<feature type="compositionally biased region" description="Basic and acidic residues" evidence="7">
    <location>
        <begin position="701"/>
        <end position="715"/>
    </location>
</feature>
<feature type="compositionally biased region" description="Basic and acidic residues" evidence="7">
    <location>
        <begin position="352"/>
        <end position="377"/>
    </location>
</feature>
<evidence type="ECO:0000256" key="4">
    <source>
        <dbReference type="ARBA" id="ARBA00040925"/>
    </source>
</evidence>
<evidence type="ECO:0000256" key="1">
    <source>
        <dbReference type="ARBA" id="ARBA00004406"/>
    </source>
</evidence>
<feature type="compositionally biased region" description="Polar residues" evidence="7">
    <location>
        <begin position="146"/>
        <end position="178"/>
    </location>
</feature>
<dbReference type="SUPFAM" id="SSF52833">
    <property type="entry name" value="Thioredoxin-like"/>
    <property type="match status" value="1"/>
</dbReference>
<evidence type="ECO:0000256" key="2">
    <source>
        <dbReference type="ARBA" id="ARBA00023230"/>
    </source>
</evidence>
<dbReference type="Gene3D" id="3.10.20.90">
    <property type="entry name" value="Phosphatidylinositol 3-kinase Catalytic Subunit, Chain A, domain 1"/>
    <property type="match status" value="1"/>
</dbReference>
<comment type="function">
    <text evidence="6">Involved in endoplasmic reticulum-associated protein degradation (ERAD). Acts as a platform to recruit both UBQLN1 and VCP to the ER during ERAD.</text>
</comment>
<reference evidence="9 10" key="1">
    <citation type="journal article" date="2007" name="Nature">
        <title>Evolution of genes and genomes on the Drosophila phylogeny.</title>
        <authorList>
            <consortium name="Drosophila 12 Genomes Consortium"/>
            <person name="Clark A.G."/>
            <person name="Eisen M.B."/>
            <person name="Smith D.R."/>
            <person name="Bergman C.M."/>
            <person name="Oliver B."/>
            <person name="Markow T.A."/>
            <person name="Kaufman T.C."/>
            <person name="Kellis M."/>
            <person name="Gelbart W."/>
            <person name="Iyer V.N."/>
            <person name="Pollard D.A."/>
            <person name="Sackton T.B."/>
            <person name="Larracuente A.M."/>
            <person name="Singh N.D."/>
            <person name="Abad J.P."/>
            <person name="Abt D.N."/>
            <person name="Adryan B."/>
            <person name="Aguade M."/>
            <person name="Akashi H."/>
            <person name="Anderson W.W."/>
            <person name="Aquadro C.F."/>
            <person name="Ardell D.H."/>
            <person name="Arguello R."/>
            <person name="Artieri C.G."/>
            <person name="Barbash D.A."/>
            <person name="Barker D."/>
            <person name="Barsanti P."/>
            <person name="Batterham P."/>
            <person name="Batzoglou S."/>
            <person name="Begun D."/>
            <person name="Bhutkar A."/>
            <person name="Blanco E."/>
            <person name="Bosak S.A."/>
            <person name="Bradley R.K."/>
            <person name="Brand A.D."/>
            <person name="Brent M.R."/>
            <person name="Brooks A.N."/>
            <person name="Brown R.H."/>
            <person name="Butlin R.K."/>
            <person name="Caggese C."/>
            <person name="Calvi B.R."/>
            <person name="Bernardo de Carvalho A."/>
            <person name="Caspi A."/>
            <person name="Castrezana S."/>
            <person name="Celniker S.E."/>
            <person name="Chang J.L."/>
            <person name="Chapple C."/>
            <person name="Chatterji S."/>
            <person name="Chinwalla A."/>
            <person name="Civetta A."/>
            <person name="Clifton S.W."/>
            <person name="Comeron J.M."/>
            <person name="Costello J.C."/>
            <person name="Coyne J.A."/>
            <person name="Daub J."/>
            <person name="David R.G."/>
            <person name="Delcher A.L."/>
            <person name="Delehaunty K."/>
            <person name="Do C.B."/>
            <person name="Ebling H."/>
            <person name="Edwards K."/>
            <person name="Eickbush T."/>
            <person name="Evans J.D."/>
            <person name="Filipski A."/>
            <person name="Findeiss S."/>
            <person name="Freyhult E."/>
            <person name="Fulton L."/>
            <person name="Fulton R."/>
            <person name="Garcia A.C."/>
            <person name="Gardiner A."/>
            <person name="Garfield D.A."/>
            <person name="Garvin B.E."/>
            <person name="Gibson G."/>
            <person name="Gilbert D."/>
            <person name="Gnerre S."/>
            <person name="Godfrey J."/>
            <person name="Good R."/>
            <person name="Gotea V."/>
            <person name="Gravely B."/>
            <person name="Greenberg A.J."/>
            <person name="Griffiths-Jones S."/>
            <person name="Gross S."/>
            <person name="Guigo R."/>
            <person name="Gustafson E.A."/>
            <person name="Haerty W."/>
            <person name="Hahn M.W."/>
            <person name="Halligan D.L."/>
            <person name="Halpern A.L."/>
            <person name="Halter G.M."/>
            <person name="Han M.V."/>
            <person name="Heger A."/>
            <person name="Hillier L."/>
            <person name="Hinrichs A.S."/>
            <person name="Holmes I."/>
            <person name="Hoskins R.A."/>
            <person name="Hubisz M.J."/>
            <person name="Hultmark D."/>
            <person name="Huntley M.A."/>
            <person name="Jaffe D.B."/>
            <person name="Jagadeeshan S."/>
            <person name="Jeck W.R."/>
            <person name="Johnson J."/>
            <person name="Jones C.D."/>
            <person name="Jordan W.C."/>
            <person name="Karpen G.H."/>
            <person name="Kataoka E."/>
            <person name="Keightley P.D."/>
            <person name="Kheradpour P."/>
            <person name="Kirkness E.F."/>
            <person name="Koerich L.B."/>
            <person name="Kristiansen K."/>
            <person name="Kudrna D."/>
            <person name="Kulathinal R.J."/>
            <person name="Kumar S."/>
            <person name="Kwok R."/>
            <person name="Lander E."/>
            <person name="Langley C.H."/>
            <person name="Lapoint R."/>
            <person name="Lazzaro B.P."/>
            <person name="Lee S.J."/>
            <person name="Levesque L."/>
            <person name="Li R."/>
            <person name="Lin C.F."/>
            <person name="Lin M.F."/>
            <person name="Lindblad-Toh K."/>
            <person name="Llopart A."/>
            <person name="Long M."/>
            <person name="Low L."/>
            <person name="Lozovsky E."/>
            <person name="Lu J."/>
            <person name="Luo M."/>
            <person name="Machado C.A."/>
            <person name="Makalowski W."/>
            <person name="Marzo M."/>
            <person name="Matsuda M."/>
            <person name="Matzkin L."/>
            <person name="McAllister B."/>
            <person name="McBride C.S."/>
            <person name="McKernan B."/>
            <person name="McKernan K."/>
            <person name="Mendez-Lago M."/>
            <person name="Minx P."/>
            <person name="Mollenhauer M.U."/>
            <person name="Montooth K."/>
            <person name="Mount S.M."/>
            <person name="Mu X."/>
            <person name="Myers E."/>
            <person name="Negre B."/>
            <person name="Newfeld S."/>
            <person name="Nielsen R."/>
            <person name="Noor M.A."/>
            <person name="O'Grady P."/>
            <person name="Pachter L."/>
            <person name="Papaceit M."/>
            <person name="Parisi M.J."/>
            <person name="Parisi M."/>
            <person name="Parts L."/>
            <person name="Pedersen J.S."/>
            <person name="Pesole G."/>
            <person name="Phillippy A.M."/>
            <person name="Ponting C.P."/>
            <person name="Pop M."/>
            <person name="Porcelli D."/>
            <person name="Powell J.R."/>
            <person name="Prohaska S."/>
            <person name="Pruitt K."/>
            <person name="Puig M."/>
            <person name="Quesneville H."/>
            <person name="Ram K.R."/>
            <person name="Rand D."/>
            <person name="Rasmussen M.D."/>
            <person name="Reed L.K."/>
            <person name="Reenan R."/>
            <person name="Reily A."/>
            <person name="Remington K.A."/>
            <person name="Rieger T.T."/>
            <person name="Ritchie M.G."/>
            <person name="Robin C."/>
            <person name="Rogers Y.H."/>
            <person name="Rohde C."/>
            <person name="Rozas J."/>
            <person name="Rubenfield M.J."/>
            <person name="Ruiz A."/>
            <person name="Russo S."/>
            <person name="Salzberg S.L."/>
            <person name="Sanchez-Gracia A."/>
            <person name="Saranga D.J."/>
            <person name="Sato H."/>
            <person name="Schaeffer S.W."/>
            <person name="Schatz M.C."/>
            <person name="Schlenke T."/>
            <person name="Schwartz R."/>
            <person name="Segarra C."/>
            <person name="Singh R.S."/>
            <person name="Sirot L."/>
            <person name="Sirota M."/>
            <person name="Sisneros N.B."/>
            <person name="Smith C.D."/>
            <person name="Smith T.F."/>
            <person name="Spieth J."/>
            <person name="Stage D.E."/>
            <person name="Stark A."/>
            <person name="Stephan W."/>
            <person name="Strausberg R.L."/>
            <person name="Strempel S."/>
            <person name="Sturgill D."/>
            <person name="Sutton G."/>
            <person name="Sutton G.G."/>
            <person name="Tao W."/>
            <person name="Teichmann S."/>
            <person name="Tobari Y.N."/>
            <person name="Tomimura Y."/>
            <person name="Tsolas J.M."/>
            <person name="Valente V.L."/>
            <person name="Venter E."/>
            <person name="Venter J.C."/>
            <person name="Vicario S."/>
            <person name="Vieira F.G."/>
            <person name="Vilella A.J."/>
            <person name="Villasante A."/>
            <person name="Walenz B."/>
            <person name="Wang J."/>
            <person name="Wasserman M."/>
            <person name="Watts T."/>
            <person name="Wilson D."/>
            <person name="Wilson R.K."/>
            <person name="Wing R.A."/>
            <person name="Wolfner M.F."/>
            <person name="Wong A."/>
            <person name="Wong G.K."/>
            <person name="Wu C.I."/>
            <person name="Wu G."/>
            <person name="Yamamoto D."/>
            <person name="Yang H.P."/>
            <person name="Yang S.P."/>
            <person name="Yorke J.A."/>
            <person name="Yoshida K."/>
            <person name="Zdobnov E."/>
            <person name="Zhang P."/>
            <person name="Zhang Y."/>
            <person name="Zimin A.V."/>
            <person name="Baldwin J."/>
            <person name="Abdouelleil A."/>
            <person name="Abdulkadir J."/>
            <person name="Abebe A."/>
            <person name="Abera B."/>
            <person name="Abreu J."/>
            <person name="Acer S.C."/>
            <person name="Aftuck L."/>
            <person name="Alexander A."/>
            <person name="An P."/>
            <person name="Anderson E."/>
            <person name="Anderson S."/>
            <person name="Arachi H."/>
            <person name="Azer M."/>
            <person name="Bachantsang P."/>
            <person name="Barry A."/>
            <person name="Bayul T."/>
            <person name="Berlin A."/>
            <person name="Bessette D."/>
            <person name="Bloom T."/>
            <person name="Blye J."/>
            <person name="Boguslavskiy L."/>
            <person name="Bonnet C."/>
            <person name="Boukhgalter B."/>
            <person name="Bourzgui I."/>
            <person name="Brown A."/>
            <person name="Cahill P."/>
            <person name="Channer S."/>
            <person name="Cheshatsang Y."/>
            <person name="Chuda L."/>
            <person name="Citroen M."/>
            <person name="Collymore A."/>
            <person name="Cooke P."/>
            <person name="Costello M."/>
            <person name="D'Aco K."/>
            <person name="Daza R."/>
            <person name="De Haan G."/>
            <person name="DeGray S."/>
            <person name="DeMaso C."/>
            <person name="Dhargay N."/>
            <person name="Dooley K."/>
            <person name="Dooley E."/>
            <person name="Doricent M."/>
            <person name="Dorje P."/>
            <person name="Dorjee K."/>
            <person name="Dupes A."/>
            <person name="Elong R."/>
            <person name="Falk J."/>
            <person name="Farina A."/>
            <person name="Faro S."/>
            <person name="Ferguson D."/>
            <person name="Fisher S."/>
            <person name="Foley C.D."/>
            <person name="Franke A."/>
            <person name="Friedrich D."/>
            <person name="Gadbois L."/>
            <person name="Gearin G."/>
            <person name="Gearin C.R."/>
            <person name="Giannoukos G."/>
            <person name="Goode T."/>
            <person name="Graham J."/>
            <person name="Grandbois E."/>
            <person name="Grewal S."/>
            <person name="Gyaltsen K."/>
            <person name="Hafez N."/>
            <person name="Hagos B."/>
            <person name="Hall J."/>
            <person name="Henson C."/>
            <person name="Hollinger A."/>
            <person name="Honan T."/>
            <person name="Huard M.D."/>
            <person name="Hughes L."/>
            <person name="Hurhula B."/>
            <person name="Husby M.E."/>
            <person name="Kamat A."/>
            <person name="Kanga B."/>
            <person name="Kashin S."/>
            <person name="Khazanovich D."/>
            <person name="Kisner P."/>
            <person name="Lance K."/>
            <person name="Lara M."/>
            <person name="Lee W."/>
            <person name="Lennon N."/>
            <person name="Letendre F."/>
            <person name="LeVine R."/>
            <person name="Lipovsky A."/>
            <person name="Liu X."/>
            <person name="Liu J."/>
            <person name="Liu S."/>
            <person name="Lokyitsang T."/>
            <person name="Lokyitsang Y."/>
            <person name="Lubonja R."/>
            <person name="Lui A."/>
            <person name="MacDonald P."/>
            <person name="Magnisalis V."/>
            <person name="Maru K."/>
            <person name="Matthews C."/>
            <person name="McCusker W."/>
            <person name="McDonough S."/>
            <person name="Mehta T."/>
            <person name="Meldrim J."/>
            <person name="Meneus L."/>
            <person name="Mihai O."/>
            <person name="Mihalev A."/>
            <person name="Mihova T."/>
            <person name="Mittelman R."/>
            <person name="Mlenga V."/>
            <person name="Montmayeur A."/>
            <person name="Mulrain L."/>
            <person name="Navidi A."/>
            <person name="Naylor J."/>
            <person name="Negash T."/>
            <person name="Nguyen T."/>
            <person name="Nguyen N."/>
            <person name="Nicol R."/>
            <person name="Norbu C."/>
            <person name="Norbu N."/>
            <person name="Novod N."/>
            <person name="O'Neill B."/>
            <person name="Osman S."/>
            <person name="Markiewicz E."/>
            <person name="Oyono O.L."/>
            <person name="Patti C."/>
            <person name="Phunkhang P."/>
            <person name="Pierre F."/>
            <person name="Priest M."/>
            <person name="Raghuraman S."/>
            <person name="Rege F."/>
            <person name="Reyes R."/>
            <person name="Rise C."/>
            <person name="Rogov P."/>
            <person name="Ross K."/>
            <person name="Ryan E."/>
            <person name="Settipalli S."/>
            <person name="Shea T."/>
            <person name="Sherpa N."/>
            <person name="Shi L."/>
            <person name="Shih D."/>
            <person name="Sparrow T."/>
            <person name="Spaulding J."/>
            <person name="Stalker J."/>
            <person name="Stange-Thomann N."/>
            <person name="Stavropoulos S."/>
            <person name="Stone C."/>
            <person name="Strader C."/>
            <person name="Tesfaye S."/>
            <person name="Thomson T."/>
            <person name="Thoulutsang Y."/>
            <person name="Thoulutsang D."/>
            <person name="Topham K."/>
            <person name="Topping I."/>
            <person name="Tsamla T."/>
            <person name="Vassiliev H."/>
            <person name="Vo A."/>
            <person name="Wangchuk T."/>
            <person name="Wangdi T."/>
            <person name="Weiand M."/>
            <person name="Wilkinson J."/>
            <person name="Wilson A."/>
            <person name="Yadav S."/>
            <person name="Young G."/>
            <person name="Yu Q."/>
            <person name="Zembek L."/>
            <person name="Zhong D."/>
            <person name="Zimmer A."/>
            <person name="Zwirko Z."/>
            <person name="Jaffe D.B."/>
            <person name="Alvarez P."/>
            <person name="Brockman W."/>
            <person name="Butler J."/>
            <person name="Chin C."/>
            <person name="Gnerre S."/>
            <person name="Grabherr M."/>
            <person name="Kleber M."/>
            <person name="Mauceli E."/>
            <person name="MacCallum I."/>
        </authorList>
    </citation>
    <scope>NUCLEOTIDE SEQUENCE [LARGE SCALE GENOMIC DNA]</scope>
    <source>
        <strain evidence="10">Tucson 14024-0371.13</strain>
    </source>
</reference>
<dbReference type="Pfam" id="PF00789">
    <property type="entry name" value="UBX"/>
    <property type="match status" value="1"/>
</dbReference>
<evidence type="ECO:0000256" key="6">
    <source>
        <dbReference type="ARBA" id="ARBA00046062"/>
    </source>
</evidence>
<evidence type="ECO:0000313" key="10">
    <source>
        <dbReference type="Proteomes" id="UP000007801"/>
    </source>
</evidence>
<evidence type="ECO:0000259" key="8">
    <source>
        <dbReference type="PROSITE" id="PS50033"/>
    </source>
</evidence>
<evidence type="ECO:0000256" key="5">
    <source>
        <dbReference type="ARBA" id="ARBA00041575"/>
    </source>
</evidence>
<feature type="compositionally biased region" description="Low complexity" evidence="7">
    <location>
        <begin position="684"/>
        <end position="696"/>
    </location>
</feature>
<dbReference type="STRING" id="7217.B3M5P5"/>
<name>B3M5P5_DROAN</name>
<feature type="domain" description="UBX" evidence="8">
    <location>
        <begin position="449"/>
        <end position="529"/>
    </location>
</feature>
<feature type="region of interest" description="Disordered" evidence="7">
    <location>
        <begin position="419"/>
        <end position="448"/>
    </location>
</feature>
<feature type="region of interest" description="Disordered" evidence="7">
    <location>
        <begin position="280"/>
        <end position="302"/>
    </location>
</feature>
<feature type="compositionally biased region" description="Low complexity" evidence="7">
    <location>
        <begin position="661"/>
        <end position="677"/>
    </location>
</feature>
<dbReference type="InterPro" id="IPR036249">
    <property type="entry name" value="Thioredoxin-like_sf"/>
</dbReference>
<feature type="compositionally biased region" description="Polar residues" evidence="7">
    <location>
        <begin position="436"/>
        <end position="448"/>
    </location>
</feature>
<keyword evidence="10" id="KW-1185">Reference proteome</keyword>
<dbReference type="InterPro" id="IPR001012">
    <property type="entry name" value="UBX_dom"/>
</dbReference>
<dbReference type="Proteomes" id="UP000007801">
    <property type="component" value="Unassembled WGS sequence"/>
</dbReference>
<dbReference type="GO" id="GO:0005789">
    <property type="term" value="C:endoplasmic reticulum membrane"/>
    <property type="evidence" value="ECO:0007669"/>
    <property type="project" value="UniProtKB-SubCell"/>
</dbReference>
<dbReference type="PANTHER" id="PTHR46424">
    <property type="entry name" value="UBX DOMAIN-CONTAINING PROTEIN 4"/>
    <property type="match status" value="1"/>
</dbReference>
<dbReference type="OrthoDB" id="2445133at2759"/>
<evidence type="ECO:0000256" key="7">
    <source>
        <dbReference type="SAM" id="MobiDB-lite"/>
    </source>
</evidence>
<dbReference type="FunCoup" id="B3M5P5">
    <property type="interactions" value="1157"/>
</dbReference>
<dbReference type="PANTHER" id="PTHR46424:SF1">
    <property type="entry name" value="UBX DOMAIN-CONTAINING PROTEIN 4"/>
    <property type="match status" value="1"/>
</dbReference>
<dbReference type="GO" id="GO:0036503">
    <property type="term" value="P:ERAD pathway"/>
    <property type="evidence" value="ECO:0007669"/>
    <property type="project" value="TreeGrafter"/>
</dbReference>
<dbReference type="SMART" id="SM00166">
    <property type="entry name" value="UBX"/>
    <property type="match status" value="1"/>
</dbReference>
<comment type="subcellular location">
    <subcellularLocation>
        <location evidence="1">Endoplasmic reticulum membrane</location>
        <topology evidence="1">Peripheral membrane protein</topology>
    </subcellularLocation>
</comment>
<dbReference type="PROSITE" id="PS50033">
    <property type="entry name" value="UBX"/>
    <property type="match status" value="1"/>
</dbReference>
<evidence type="ECO:0000256" key="3">
    <source>
        <dbReference type="ARBA" id="ARBA00038812"/>
    </source>
</evidence>
<protein>
    <recommendedName>
        <fullName evidence="4">UBX domain-containing protein 4</fullName>
    </recommendedName>
    <alternativeName>
        <fullName evidence="5">UBX domain-containing protein 2</fullName>
    </alternativeName>
</protein>